<sequence>MAETLDKRFMDFVLFQAQNAGLFLGKIPNPATGQTGINIRAAQSVLDSLEMLQDKTKGNLVKEEKDFLDKAVSNIETLLVAAEKGELGNDEEE</sequence>
<dbReference type="Pfam" id="PF08899">
    <property type="entry name" value="DUF1844"/>
    <property type="match status" value="1"/>
</dbReference>
<organism evidence="1 2">
    <name type="scientific">Roseibacillus persicicus</name>
    <dbReference type="NCBI Taxonomy" id="454148"/>
    <lineage>
        <taxon>Bacteria</taxon>
        <taxon>Pseudomonadati</taxon>
        <taxon>Verrucomicrobiota</taxon>
        <taxon>Verrucomicrobiia</taxon>
        <taxon>Verrucomicrobiales</taxon>
        <taxon>Verrucomicrobiaceae</taxon>
        <taxon>Roseibacillus</taxon>
    </lineage>
</organism>
<dbReference type="Proteomes" id="UP000644507">
    <property type="component" value="Unassembled WGS sequence"/>
</dbReference>
<name>A0A918TCL4_9BACT</name>
<gene>
    <name evidence="1" type="ORF">GCM10007100_01750</name>
</gene>
<protein>
    <recommendedName>
        <fullName evidence="3">DUF1844 domain-containing protein</fullName>
    </recommendedName>
</protein>
<keyword evidence="2" id="KW-1185">Reference proteome</keyword>
<dbReference type="RefSeq" id="WP_189566446.1">
    <property type="nucleotide sequence ID" value="NZ_BMXI01000001.1"/>
</dbReference>
<reference evidence="1" key="1">
    <citation type="journal article" date="2014" name="Int. J. Syst. Evol. Microbiol.">
        <title>Complete genome sequence of Corynebacterium casei LMG S-19264T (=DSM 44701T), isolated from a smear-ripened cheese.</title>
        <authorList>
            <consortium name="US DOE Joint Genome Institute (JGI-PGF)"/>
            <person name="Walter F."/>
            <person name="Albersmeier A."/>
            <person name="Kalinowski J."/>
            <person name="Ruckert C."/>
        </authorList>
    </citation>
    <scope>NUCLEOTIDE SEQUENCE</scope>
    <source>
        <strain evidence="1">KCTC 12988</strain>
    </source>
</reference>
<evidence type="ECO:0000313" key="1">
    <source>
        <dbReference type="EMBL" id="GHC40833.1"/>
    </source>
</evidence>
<dbReference type="InterPro" id="IPR014995">
    <property type="entry name" value="DUF1844"/>
</dbReference>
<dbReference type="AlphaFoldDB" id="A0A918TCL4"/>
<proteinExistence type="predicted"/>
<accession>A0A918TCL4</accession>
<evidence type="ECO:0000313" key="2">
    <source>
        <dbReference type="Proteomes" id="UP000644507"/>
    </source>
</evidence>
<reference evidence="1" key="2">
    <citation type="submission" date="2020-09" db="EMBL/GenBank/DDBJ databases">
        <authorList>
            <person name="Sun Q."/>
            <person name="Kim S."/>
        </authorList>
    </citation>
    <scope>NUCLEOTIDE SEQUENCE</scope>
    <source>
        <strain evidence="1">KCTC 12988</strain>
    </source>
</reference>
<comment type="caution">
    <text evidence="1">The sequence shown here is derived from an EMBL/GenBank/DDBJ whole genome shotgun (WGS) entry which is preliminary data.</text>
</comment>
<dbReference type="EMBL" id="BMXI01000001">
    <property type="protein sequence ID" value="GHC40833.1"/>
    <property type="molecule type" value="Genomic_DNA"/>
</dbReference>
<evidence type="ECO:0008006" key="3">
    <source>
        <dbReference type="Google" id="ProtNLM"/>
    </source>
</evidence>